<comment type="caution">
    <text evidence="3">The sequence shown here is derived from an EMBL/GenBank/DDBJ whole genome shotgun (WGS) entry which is preliminary data.</text>
</comment>
<dbReference type="InterPro" id="IPR000618">
    <property type="entry name" value="Insect_cuticle"/>
</dbReference>
<organism evidence="3 4">
    <name type="scientific">Pyrocoelia pectoralis</name>
    <dbReference type="NCBI Taxonomy" id="417401"/>
    <lineage>
        <taxon>Eukaryota</taxon>
        <taxon>Metazoa</taxon>
        <taxon>Ecdysozoa</taxon>
        <taxon>Arthropoda</taxon>
        <taxon>Hexapoda</taxon>
        <taxon>Insecta</taxon>
        <taxon>Pterygota</taxon>
        <taxon>Neoptera</taxon>
        <taxon>Endopterygota</taxon>
        <taxon>Coleoptera</taxon>
        <taxon>Polyphaga</taxon>
        <taxon>Elateriformia</taxon>
        <taxon>Elateroidea</taxon>
        <taxon>Lampyridae</taxon>
        <taxon>Lampyrinae</taxon>
        <taxon>Pyrocoelia</taxon>
    </lineage>
</organism>
<dbReference type="EMBL" id="JAVRBK010000003">
    <property type="protein sequence ID" value="KAK5646183.1"/>
    <property type="molecule type" value="Genomic_DNA"/>
</dbReference>
<dbReference type="InterPro" id="IPR031311">
    <property type="entry name" value="CHIT_BIND_RR_consensus"/>
</dbReference>
<dbReference type="PANTHER" id="PTHR12236:SF75">
    <property type="entry name" value="CUTICULAR PROTEIN 62BB, ISOFORM A"/>
    <property type="match status" value="1"/>
</dbReference>
<sequence>MIGIKIGLITYYISICYALHDHGHGSGSSYTEFSAGHGGHHEALSAYGHEDHHHHGHPKYEFKYGVSDAHTKDFHSQHEVRDGDHVKGEYSLHEPDGTVRTVKYSADHKSGFNAEVIKSGHAVHPDSHLGKNFVVYGHHGHY</sequence>
<dbReference type="PANTHER" id="PTHR12236">
    <property type="entry name" value="STRUCTURAL CONTITUENT OF CUTICLE"/>
    <property type="match status" value="1"/>
</dbReference>
<dbReference type="GO" id="GO:0042302">
    <property type="term" value="F:structural constituent of cuticle"/>
    <property type="evidence" value="ECO:0007669"/>
    <property type="project" value="UniProtKB-UniRule"/>
</dbReference>
<dbReference type="GO" id="GO:0005615">
    <property type="term" value="C:extracellular space"/>
    <property type="evidence" value="ECO:0007669"/>
    <property type="project" value="TreeGrafter"/>
</dbReference>
<dbReference type="Pfam" id="PF00379">
    <property type="entry name" value="Chitin_bind_4"/>
    <property type="match status" value="1"/>
</dbReference>
<dbReference type="PROSITE" id="PS51155">
    <property type="entry name" value="CHIT_BIND_RR_2"/>
    <property type="match status" value="1"/>
</dbReference>
<dbReference type="PROSITE" id="PS00233">
    <property type="entry name" value="CHIT_BIND_RR_1"/>
    <property type="match status" value="1"/>
</dbReference>
<evidence type="ECO:0000313" key="4">
    <source>
        <dbReference type="Proteomes" id="UP001329430"/>
    </source>
</evidence>
<gene>
    <name evidence="3" type="ORF">RI129_004647</name>
</gene>
<proteinExistence type="predicted"/>
<keyword evidence="4" id="KW-1185">Reference proteome</keyword>
<dbReference type="AlphaFoldDB" id="A0AAN7VHL6"/>
<protein>
    <submittedName>
        <fullName evidence="3">Uncharacterized protein</fullName>
    </submittedName>
</protein>
<dbReference type="Proteomes" id="UP001329430">
    <property type="component" value="Chromosome 3"/>
</dbReference>
<evidence type="ECO:0000256" key="2">
    <source>
        <dbReference type="PROSITE-ProRule" id="PRU00497"/>
    </source>
</evidence>
<evidence type="ECO:0000313" key="3">
    <source>
        <dbReference type="EMBL" id="KAK5646183.1"/>
    </source>
</evidence>
<keyword evidence="1 2" id="KW-0193">Cuticle</keyword>
<evidence type="ECO:0000256" key="1">
    <source>
        <dbReference type="ARBA" id="ARBA00022460"/>
    </source>
</evidence>
<name>A0AAN7VHL6_9COLE</name>
<reference evidence="3 4" key="1">
    <citation type="journal article" date="2024" name="Insects">
        <title>An Improved Chromosome-Level Genome Assembly of the Firefly Pyrocoelia pectoralis.</title>
        <authorList>
            <person name="Fu X."/>
            <person name="Meyer-Rochow V.B."/>
            <person name="Ballantyne L."/>
            <person name="Zhu X."/>
        </authorList>
    </citation>
    <scope>NUCLEOTIDE SEQUENCE [LARGE SCALE GENOMIC DNA]</scope>
    <source>
        <strain evidence="3">XCY_ONT2</strain>
    </source>
</reference>
<accession>A0AAN7VHL6</accession>
<dbReference type="GO" id="GO:0031012">
    <property type="term" value="C:extracellular matrix"/>
    <property type="evidence" value="ECO:0007669"/>
    <property type="project" value="TreeGrafter"/>
</dbReference>
<dbReference type="PRINTS" id="PR00947">
    <property type="entry name" value="CUTICLE"/>
</dbReference>
<dbReference type="InterPro" id="IPR051217">
    <property type="entry name" value="Insect_Cuticle_Struc_Prot"/>
</dbReference>